<accession>A0A8A0RQ67</accession>
<protein>
    <submittedName>
        <fullName evidence="1">Uncharacterized protein</fullName>
    </submittedName>
</protein>
<dbReference type="AlphaFoldDB" id="A0A8A0RQ67"/>
<dbReference type="Proteomes" id="UP000662904">
    <property type="component" value="Chromosome"/>
</dbReference>
<organism evidence="1 2">
    <name type="scientific">Koleobacter methoxysyntrophicus</name>
    <dbReference type="NCBI Taxonomy" id="2751313"/>
    <lineage>
        <taxon>Bacteria</taxon>
        <taxon>Bacillati</taxon>
        <taxon>Bacillota</taxon>
        <taxon>Clostridia</taxon>
        <taxon>Koleobacterales</taxon>
        <taxon>Koleobacteraceae</taxon>
        <taxon>Koleobacter</taxon>
    </lineage>
</organism>
<gene>
    <name evidence="1" type="ORF">H0A61_02444</name>
</gene>
<evidence type="ECO:0000313" key="2">
    <source>
        <dbReference type="Proteomes" id="UP000662904"/>
    </source>
</evidence>
<sequence>MKLEYNEKYAIMIDGFINGRWRSILVSIIFPEGGAKNPS</sequence>
<evidence type="ECO:0000313" key="1">
    <source>
        <dbReference type="EMBL" id="QSQ10052.1"/>
    </source>
</evidence>
<reference evidence="1" key="1">
    <citation type="submission" date="2020-07" db="EMBL/GenBank/DDBJ databases">
        <title>Koleobacter methoxysyntrophicus gen. nov., sp. nov., a novel anaerobic bacterium isolated from deep subsurface oil field and proposal of Koleobacterales ord. nov. in the phylum Firmicutes.</title>
        <authorList>
            <person name="Sakamoto S."/>
            <person name="Tamaki H."/>
        </authorList>
    </citation>
    <scope>NUCLEOTIDE SEQUENCE</scope>
    <source>
        <strain evidence="1">NRmbB1</strain>
    </source>
</reference>
<dbReference type="EMBL" id="CP059066">
    <property type="protein sequence ID" value="QSQ10052.1"/>
    <property type="molecule type" value="Genomic_DNA"/>
</dbReference>
<keyword evidence="2" id="KW-1185">Reference proteome</keyword>
<dbReference type="KEGG" id="kme:H0A61_02444"/>
<name>A0A8A0RQ67_9FIRM</name>
<proteinExistence type="predicted"/>